<sequence length="39" mass="4221">MDSSFTVSLWPEGQLAGAPDSLIGRFTSKVSLQSRHLNS</sequence>
<dbReference type="Proteomes" id="UP000295680">
    <property type="component" value="Unassembled WGS sequence"/>
</dbReference>
<organism evidence="1 2">
    <name type="scientific">Actinocrispum wychmicini</name>
    <dbReference type="NCBI Taxonomy" id="1213861"/>
    <lineage>
        <taxon>Bacteria</taxon>
        <taxon>Bacillati</taxon>
        <taxon>Actinomycetota</taxon>
        <taxon>Actinomycetes</taxon>
        <taxon>Pseudonocardiales</taxon>
        <taxon>Pseudonocardiaceae</taxon>
        <taxon>Actinocrispum</taxon>
    </lineage>
</organism>
<evidence type="ECO:0000313" key="2">
    <source>
        <dbReference type="Proteomes" id="UP000295680"/>
    </source>
</evidence>
<comment type="caution">
    <text evidence="1">The sequence shown here is derived from an EMBL/GenBank/DDBJ whole genome shotgun (WGS) entry which is preliminary data.</text>
</comment>
<name>A0A4R2JCM0_9PSEU</name>
<dbReference type="EMBL" id="SLWS01000006">
    <property type="protein sequence ID" value="TCO57321.1"/>
    <property type="molecule type" value="Genomic_DNA"/>
</dbReference>
<protein>
    <submittedName>
        <fullName evidence="1">Uncharacterized protein</fullName>
    </submittedName>
</protein>
<proteinExistence type="predicted"/>
<gene>
    <name evidence="1" type="ORF">EV192_106798</name>
</gene>
<keyword evidence="2" id="KW-1185">Reference proteome</keyword>
<reference evidence="1 2" key="1">
    <citation type="submission" date="2019-03" db="EMBL/GenBank/DDBJ databases">
        <title>Genomic Encyclopedia of Type Strains, Phase IV (KMG-IV): sequencing the most valuable type-strain genomes for metagenomic binning, comparative biology and taxonomic classification.</title>
        <authorList>
            <person name="Goeker M."/>
        </authorList>
    </citation>
    <scope>NUCLEOTIDE SEQUENCE [LARGE SCALE GENOMIC DNA]</scope>
    <source>
        <strain evidence="1 2">DSM 45934</strain>
    </source>
</reference>
<accession>A0A4R2JCM0</accession>
<dbReference type="AlphaFoldDB" id="A0A4R2JCM0"/>
<evidence type="ECO:0000313" key="1">
    <source>
        <dbReference type="EMBL" id="TCO57321.1"/>
    </source>
</evidence>